<dbReference type="AlphaFoldDB" id="A0A5B2VX21"/>
<sequence length="607" mass="68671">MKTVYIAFANSNDHPLPSLTREYNGVYTTLLNQHNNAFLLYQDQYANIANINMQLDQFNDQLAIFHFSGHAGRDALLLTDQQANGNGIAQQLGKSAQQGALKLVVLNGCSTAGQVKALLEQGVPAVVATNAPVEDASATEFSLRFYKNLCVKRMSIRDAFNDALSAAQTATQMPLTVAGNLQHGRDLGFLATVPKETGMWELFYKQPSDVDLNPVPIASAATAPKAYTPNEQLTESLFNTLAATGNEDMIYLQKKAQTEGVSTSKIQKALLDVLPYPVSAHLQKLFSADQGDDGYDKAGPRRLGQVGLLFHIVSEFLGFIVISQLWELKLKKQVVQLPDQVMALLTNFFKLNRNERAVFDYIRFIRDLRQAFKDSSCDKIWFFMEELEQLEEQPGESSPFSEACDYLTHIRKITVEKKVPDADIIDMCIASEDMLCKFFEKLGFLHLYTLTSIQSILIEKYRHNTPEEAEYNHRVVKLMDAFGSQELNYYLLSKYIDNSGVIITKQQLPPFDIKRRIYKGEQLAFLNLSPFVIDRNAFESRSDRSNLMFFELYSEDNCCTFKSVMRPEKEADLLKIPLDDDAVAFTPEELEQYRAVRLQFNAFKKIS</sequence>
<reference evidence="2 3" key="2">
    <citation type="submission" date="2019-09" db="EMBL/GenBank/DDBJ databases">
        <authorList>
            <person name="Jin C."/>
        </authorList>
    </citation>
    <scope>NUCLEOTIDE SEQUENCE [LARGE SCALE GENOMIC DNA]</scope>
    <source>
        <strain evidence="2 3">BN140078</strain>
    </source>
</reference>
<accession>A0A5B2VX21</accession>
<name>A0A5B2VX21_9BACT</name>
<dbReference type="EMBL" id="VUOC01000002">
    <property type="protein sequence ID" value="KAA2242579.1"/>
    <property type="molecule type" value="Genomic_DNA"/>
</dbReference>
<comment type="caution">
    <text evidence="2">The sequence shown here is derived from an EMBL/GenBank/DDBJ whole genome shotgun (WGS) entry which is preliminary data.</text>
</comment>
<evidence type="ECO:0000259" key="1">
    <source>
        <dbReference type="Pfam" id="PF12770"/>
    </source>
</evidence>
<dbReference type="Proteomes" id="UP000324611">
    <property type="component" value="Unassembled WGS sequence"/>
</dbReference>
<proteinExistence type="predicted"/>
<organism evidence="2 3">
    <name type="scientific">Chitinophaga agrisoli</name>
    <dbReference type="NCBI Taxonomy" id="2607653"/>
    <lineage>
        <taxon>Bacteria</taxon>
        <taxon>Pseudomonadati</taxon>
        <taxon>Bacteroidota</taxon>
        <taxon>Chitinophagia</taxon>
        <taxon>Chitinophagales</taxon>
        <taxon>Chitinophagaceae</taxon>
        <taxon>Chitinophaga</taxon>
    </lineage>
</organism>
<protein>
    <submittedName>
        <fullName evidence="2">CHAT domain-containing protein</fullName>
    </submittedName>
</protein>
<dbReference type="InterPro" id="IPR024983">
    <property type="entry name" value="CHAT_dom"/>
</dbReference>
<evidence type="ECO:0000313" key="3">
    <source>
        <dbReference type="Proteomes" id="UP000324611"/>
    </source>
</evidence>
<dbReference type="Pfam" id="PF12770">
    <property type="entry name" value="CHAT"/>
    <property type="match status" value="1"/>
</dbReference>
<feature type="domain" description="CHAT" evidence="1">
    <location>
        <begin position="15"/>
        <end position="168"/>
    </location>
</feature>
<reference evidence="2 3" key="1">
    <citation type="submission" date="2019-09" db="EMBL/GenBank/DDBJ databases">
        <title>Chitinophaga ginsengihumi sp. nov., isolated from soil of ginseng rhizosphere.</title>
        <authorList>
            <person name="Lee J."/>
        </authorList>
    </citation>
    <scope>NUCLEOTIDE SEQUENCE [LARGE SCALE GENOMIC DNA]</scope>
    <source>
        <strain evidence="2 3">BN140078</strain>
    </source>
</reference>
<evidence type="ECO:0000313" key="2">
    <source>
        <dbReference type="EMBL" id="KAA2242579.1"/>
    </source>
</evidence>
<keyword evidence="3" id="KW-1185">Reference proteome</keyword>
<gene>
    <name evidence="2" type="ORF">F0L74_08570</name>
</gene>
<dbReference type="RefSeq" id="WP_149837451.1">
    <property type="nucleotide sequence ID" value="NZ_VUOC01000002.1"/>
</dbReference>